<dbReference type="GO" id="GO:0003677">
    <property type="term" value="F:DNA binding"/>
    <property type="evidence" value="ECO:0007669"/>
    <property type="project" value="UniProtKB-KW"/>
</dbReference>
<organism evidence="1 2">
    <name type="scientific">Longivirga aurantiaca</name>
    <dbReference type="NCBI Taxonomy" id="1837743"/>
    <lineage>
        <taxon>Bacteria</taxon>
        <taxon>Bacillati</taxon>
        <taxon>Actinomycetota</taxon>
        <taxon>Actinomycetes</taxon>
        <taxon>Sporichthyales</taxon>
        <taxon>Sporichthyaceae</taxon>
        <taxon>Longivirga</taxon>
    </lineage>
</organism>
<dbReference type="PANTHER" id="PTHR38479">
    <property type="entry name" value="LMO0824 PROTEIN"/>
    <property type="match status" value="1"/>
</dbReference>
<accession>A0ABW1T2F5</accession>
<dbReference type="InterPro" id="IPR009351">
    <property type="entry name" value="AlkZ-like"/>
</dbReference>
<dbReference type="PANTHER" id="PTHR38479:SF2">
    <property type="entry name" value="WINGED HELIX DNA-BINDING DOMAIN-CONTAINING PROTEIN"/>
    <property type="match status" value="1"/>
</dbReference>
<gene>
    <name evidence="1" type="ORF">ACFQGU_13560</name>
</gene>
<dbReference type="Proteomes" id="UP001596138">
    <property type="component" value="Unassembled WGS sequence"/>
</dbReference>
<protein>
    <submittedName>
        <fullName evidence="1">Winged helix DNA-binding domain-containing protein</fullName>
    </submittedName>
</protein>
<evidence type="ECO:0000313" key="1">
    <source>
        <dbReference type="EMBL" id="MFC6238911.1"/>
    </source>
</evidence>
<proteinExistence type="predicted"/>
<dbReference type="RefSeq" id="WP_386767525.1">
    <property type="nucleotide sequence ID" value="NZ_JBHSTI010000008.1"/>
</dbReference>
<keyword evidence="2" id="KW-1185">Reference proteome</keyword>
<evidence type="ECO:0000313" key="2">
    <source>
        <dbReference type="Proteomes" id="UP001596138"/>
    </source>
</evidence>
<dbReference type="Pfam" id="PF06224">
    <property type="entry name" value="AlkZ-like"/>
    <property type="match status" value="1"/>
</dbReference>
<comment type="caution">
    <text evidence="1">The sequence shown here is derived from an EMBL/GenBank/DDBJ whole genome shotgun (WGS) entry which is preliminary data.</text>
</comment>
<keyword evidence="1" id="KW-0238">DNA-binding</keyword>
<reference evidence="2" key="1">
    <citation type="journal article" date="2019" name="Int. J. Syst. Evol. Microbiol.">
        <title>The Global Catalogue of Microorganisms (GCM) 10K type strain sequencing project: providing services to taxonomists for standard genome sequencing and annotation.</title>
        <authorList>
            <consortium name="The Broad Institute Genomics Platform"/>
            <consortium name="The Broad Institute Genome Sequencing Center for Infectious Disease"/>
            <person name="Wu L."/>
            <person name="Ma J."/>
        </authorList>
    </citation>
    <scope>NUCLEOTIDE SEQUENCE [LARGE SCALE GENOMIC DNA]</scope>
    <source>
        <strain evidence="2">CGMCC 4.7317</strain>
    </source>
</reference>
<sequence>MAPDPVTASGRADPLLVARLRAQLLTSRAATDPVDVVERLLAVQAQDGRGFRLAVRARSSVAGASAVDHALTHDRSLVVDWLNRGTLHLVRSEDHAWLHMLTTPRLTTAGNRRLAQEGVDAAMAERAVALVTTTLREDGPHTRAQLRDVLDAAGVRTAGQALVHVLGAASFAGLALRGPVVDGEQAFVDPESWLGPRPPLPERDVALAELARRYLAGHGPARDHDLAYWTGLPLRDARRGLAGVRGLVDHGDGLVSLHADDDAPAVPDPVLLGPFDPLLHGWKSRALVVGDDEEGVVTSNGLFRPVALVDGVAVAVWGLAGGRLTWTVRDGHRLSSPVEQALRIDAARVVDYLGS</sequence>
<dbReference type="EMBL" id="JBHSTI010000008">
    <property type="protein sequence ID" value="MFC6238911.1"/>
    <property type="molecule type" value="Genomic_DNA"/>
</dbReference>
<name>A0ABW1T2F5_9ACTN</name>